<proteinExistence type="predicted"/>
<evidence type="ECO:0000256" key="1">
    <source>
        <dbReference type="SAM" id="Phobius"/>
    </source>
</evidence>
<dbReference type="EMBL" id="JAAIWJ010000024">
    <property type="protein sequence ID" value="NEZ06731.1"/>
    <property type="molecule type" value="Genomic_DNA"/>
</dbReference>
<protein>
    <submittedName>
        <fullName evidence="2">Diguanylate cyclase</fullName>
    </submittedName>
</protein>
<name>A0A6G4CCY8_ECOLX</name>
<keyword evidence="1" id="KW-0472">Membrane</keyword>
<reference evidence="2" key="2">
    <citation type="submission" date="2020-02" db="EMBL/GenBank/DDBJ databases">
        <authorList>
            <person name="Alotaibi K."/>
            <person name="Khan A."/>
        </authorList>
    </citation>
    <scope>NUCLEOTIDE SEQUENCE</scope>
    <source>
        <strain evidence="2">EC21</strain>
    </source>
</reference>
<feature type="transmembrane region" description="Helical" evidence="1">
    <location>
        <begin position="12"/>
        <end position="29"/>
    </location>
</feature>
<sequence>MASMGTQKLKAQGFFIFSLLLTLILFCITT</sequence>
<organism evidence="2">
    <name type="scientific">Escherichia coli</name>
    <dbReference type="NCBI Taxonomy" id="562"/>
    <lineage>
        <taxon>Bacteria</taxon>
        <taxon>Pseudomonadati</taxon>
        <taxon>Pseudomonadota</taxon>
        <taxon>Gammaproteobacteria</taxon>
        <taxon>Enterobacterales</taxon>
        <taxon>Enterobacteriaceae</taxon>
        <taxon>Escherichia</taxon>
    </lineage>
</organism>
<accession>A0A6G4CCY8</accession>
<evidence type="ECO:0000313" key="2">
    <source>
        <dbReference type="EMBL" id="NEZ06731.1"/>
    </source>
</evidence>
<dbReference type="AlphaFoldDB" id="A0A6G4CCY8"/>
<keyword evidence="1" id="KW-0812">Transmembrane</keyword>
<comment type="caution">
    <text evidence="2">The sequence shown here is derived from an EMBL/GenBank/DDBJ whole genome shotgun (WGS) entry which is preliminary data.</text>
</comment>
<reference evidence="2" key="1">
    <citation type="journal article" date="2006" name="Food Microbiol.">
        <title>Occurrence of non-O157 shiga toxin-producing Escherichia coli in ready-to-eat food from supermarkets in Argentina.</title>
        <authorList>
            <person name="Balague C."/>
            <person name="Khan A.A."/>
            <person name="Fernandez L."/>
            <person name="Redolfi A.L."/>
            <person name="Aquili V."/>
            <person name="Voltattorni P."/>
            <person name="Hofer C."/>
            <person name="Ebner G."/>
            <person name="Duenas S."/>
            <person name="Cerniglia C.E."/>
        </authorList>
    </citation>
    <scope>NUCLEOTIDE SEQUENCE</scope>
    <source>
        <strain evidence="2">EC21</strain>
    </source>
</reference>
<gene>
    <name evidence="2" type="ORF">G4V01_07630</name>
</gene>
<keyword evidence="1" id="KW-1133">Transmembrane helix</keyword>
<feature type="non-terminal residue" evidence="2">
    <location>
        <position position="30"/>
    </location>
</feature>